<keyword evidence="1" id="KW-0472">Membrane</keyword>
<evidence type="ECO:0000256" key="1">
    <source>
        <dbReference type="SAM" id="Phobius"/>
    </source>
</evidence>
<proteinExistence type="predicted"/>
<comment type="caution">
    <text evidence="2">The sequence shown here is derived from an EMBL/GenBank/DDBJ whole genome shotgun (WGS) entry which is preliminary data.</text>
</comment>
<keyword evidence="1" id="KW-0812">Transmembrane</keyword>
<sequence>MSDTTQAVSVKSIRSPHGTRAAAVVTAVIVPAVIWALAVPVGDLELVVPQSGSPMEITLVPVLLSSAVASLAAWAFLVLLERFTGKAKMIWTIAAVVLLAVSFLPLASPEVSAATRAVLVLMHLAVAAVLILGFLRDDRLRRSG</sequence>
<gene>
    <name evidence="2" type="ORF">JOF55_002148</name>
</gene>
<organism evidence="2 3">
    <name type="scientific">Haloactinomyces albus</name>
    <dbReference type="NCBI Taxonomy" id="1352928"/>
    <lineage>
        <taxon>Bacteria</taxon>
        <taxon>Bacillati</taxon>
        <taxon>Actinomycetota</taxon>
        <taxon>Actinomycetes</taxon>
        <taxon>Actinopolysporales</taxon>
        <taxon>Actinopolysporaceae</taxon>
        <taxon>Haloactinomyces</taxon>
    </lineage>
</organism>
<keyword evidence="3" id="KW-1185">Reference proteome</keyword>
<dbReference type="EMBL" id="JAVDXW010000001">
    <property type="protein sequence ID" value="MDR7301967.1"/>
    <property type="molecule type" value="Genomic_DNA"/>
</dbReference>
<feature type="transmembrane region" description="Helical" evidence="1">
    <location>
        <begin position="21"/>
        <end position="39"/>
    </location>
</feature>
<protein>
    <submittedName>
        <fullName evidence="2">Lysylphosphatidylglycerol synthetase-like protein (DUF2156 family)</fullName>
    </submittedName>
</protein>
<evidence type="ECO:0000313" key="2">
    <source>
        <dbReference type="EMBL" id="MDR7301967.1"/>
    </source>
</evidence>
<dbReference type="Proteomes" id="UP001180845">
    <property type="component" value="Unassembled WGS sequence"/>
</dbReference>
<reference evidence="2" key="1">
    <citation type="submission" date="2023-07" db="EMBL/GenBank/DDBJ databases">
        <title>Sequencing the genomes of 1000 actinobacteria strains.</title>
        <authorList>
            <person name="Klenk H.-P."/>
        </authorList>
    </citation>
    <scope>NUCLEOTIDE SEQUENCE</scope>
    <source>
        <strain evidence="2">DSM 45977</strain>
    </source>
</reference>
<feature type="transmembrane region" description="Helical" evidence="1">
    <location>
        <begin position="59"/>
        <end position="80"/>
    </location>
</feature>
<dbReference type="InterPro" id="IPR045713">
    <property type="entry name" value="DUF6069"/>
</dbReference>
<accession>A0AAE3ZBQ2</accession>
<dbReference type="Pfam" id="PF19545">
    <property type="entry name" value="DUF6069"/>
    <property type="match status" value="1"/>
</dbReference>
<feature type="transmembrane region" description="Helical" evidence="1">
    <location>
        <begin position="89"/>
        <end position="107"/>
    </location>
</feature>
<feature type="transmembrane region" description="Helical" evidence="1">
    <location>
        <begin position="113"/>
        <end position="135"/>
    </location>
</feature>
<dbReference type="RefSeq" id="WP_310273069.1">
    <property type="nucleotide sequence ID" value="NZ_JAVDXW010000001.1"/>
</dbReference>
<evidence type="ECO:0000313" key="3">
    <source>
        <dbReference type="Proteomes" id="UP001180845"/>
    </source>
</evidence>
<name>A0AAE3ZBQ2_9ACTN</name>
<dbReference type="AlphaFoldDB" id="A0AAE3ZBQ2"/>
<keyword evidence="1" id="KW-1133">Transmembrane helix</keyword>